<dbReference type="NCBIfam" id="TIGR01509">
    <property type="entry name" value="HAD-SF-IA-v3"/>
    <property type="match status" value="1"/>
</dbReference>
<evidence type="ECO:0000313" key="1">
    <source>
        <dbReference type="EMBL" id="VAW17874.1"/>
    </source>
</evidence>
<dbReference type="InterPro" id="IPR006439">
    <property type="entry name" value="HAD-SF_hydro_IA"/>
</dbReference>
<dbReference type="EMBL" id="UOEO01000080">
    <property type="protein sequence ID" value="VAW17874.1"/>
    <property type="molecule type" value="Genomic_DNA"/>
</dbReference>
<name>A0A3B0UAZ8_9ZZZZ</name>
<dbReference type="AlphaFoldDB" id="A0A3B0UAZ8"/>
<dbReference type="Pfam" id="PF00702">
    <property type="entry name" value="Hydrolase"/>
    <property type="match status" value="1"/>
</dbReference>
<dbReference type="Gene3D" id="3.40.50.1000">
    <property type="entry name" value="HAD superfamily/HAD-like"/>
    <property type="match status" value="1"/>
</dbReference>
<protein>
    <recommendedName>
        <fullName evidence="2">Hydrolase of the HAD superfamily</fullName>
    </recommendedName>
</protein>
<dbReference type="PANTHER" id="PTHR43611">
    <property type="entry name" value="ALPHA-D-GLUCOSE 1-PHOSPHATE PHOSPHATASE"/>
    <property type="match status" value="1"/>
</dbReference>
<dbReference type="PANTHER" id="PTHR43611:SF3">
    <property type="entry name" value="FLAVIN MONONUCLEOTIDE HYDROLASE 1, CHLOROPLATIC"/>
    <property type="match status" value="1"/>
</dbReference>
<reference evidence="1" key="1">
    <citation type="submission" date="2018-06" db="EMBL/GenBank/DDBJ databases">
        <authorList>
            <person name="Zhirakovskaya E."/>
        </authorList>
    </citation>
    <scope>NUCLEOTIDE SEQUENCE</scope>
</reference>
<dbReference type="SUPFAM" id="SSF56784">
    <property type="entry name" value="HAD-like"/>
    <property type="match status" value="1"/>
</dbReference>
<dbReference type="InterPro" id="IPR036412">
    <property type="entry name" value="HAD-like_sf"/>
</dbReference>
<accession>A0A3B0UAZ8</accession>
<gene>
    <name evidence="1" type="ORF">MNBD_ALPHA12-1208</name>
</gene>
<evidence type="ECO:0008006" key="2">
    <source>
        <dbReference type="Google" id="ProtNLM"/>
    </source>
</evidence>
<sequence length="217" mass="24932">MARAVLFDVDGVLIHSMFHPDPSRCRRWDLHLKEDMGISPEDFQAFFPQRNAPVMRGEISLVEQLADFLPTIGYTGSPLDFIAYWLNTDTQLNHQLIQAIKLLARNADVELYLATNQEHLRAFHLWDRLGFSHIFKDMFYAARLGHAKPDNAYFDAVDRLLGPQDQPPLFFDDTKKVVEAAIAHGWDACLFDVTADFTSHPWVMDRIADKISFPRNS</sequence>
<organism evidence="1">
    <name type="scientific">hydrothermal vent metagenome</name>
    <dbReference type="NCBI Taxonomy" id="652676"/>
    <lineage>
        <taxon>unclassified sequences</taxon>
        <taxon>metagenomes</taxon>
        <taxon>ecological metagenomes</taxon>
    </lineage>
</organism>
<proteinExistence type="predicted"/>
<dbReference type="InterPro" id="IPR023214">
    <property type="entry name" value="HAD_sf"/>
</dbReference>